<feature type="domain" description="MADS-box" evidence="6">
    <location>
        <begin position="1"/>
        <end position="61"/>
    </location>
</feature>
<name>A0ABD3HW74_9MARC</name>
<dbReference type="GO" id="GO:0005634">
    <property type="term" value="C:nucleus"/>
    <property type="evidence" value="ECO:0007669"/>
    <property type="project" value="UniProtKB-SubCell"/>
</dbReference>
<dbReference type="Proteomes" id="UP001633002">
    <property type="component" value="Unassembled WGS sequence"/>
</dbReference>
<keyword evidence="2" id="KW-0805">Transcription regulation</keyword>
<dbReference type="Gene3D" id="3.40.1810.10">
    <property type="entry name" value="Transcription factor, MADS-box"/>
    <property type="match status" value="1"/>
</dbReference>
<evidence type="ECO:0000259" key="6">
    <source>
        <dbReference type="PROSITE" id="PS50066"/>
    </source>
</evidence>
<dbReference type="Pfam" id="PF00319">
    <property type="entry name" value="SRF-TF"/>
    <property type="match status" value="1"/>
</dbReference>
<protein>
    <recommendedName>
        <fullName evidence="6">MADS-box domain-containing protein</fullName>
    </recommendedName>
</protein>
<keyword evidence="4" id="KW-0804">Transcription</keyword>
<evidence type="ECO:0000313" key="8">
    <source>
        <dbReference type="Proteomes" id="UP001633002"/>
    </source>
</evidence>
<evidence type="ECO:0000256" key="1">
    <source>
        <dbReference type="ARBA" id="ARBA00004123"/>
    </source>
</evidence>
<reference evidence="7 8" key="1">
    <citation type="submission" date="2024-09" db="EMBL/GenBank/DDBJ databases">
        <title>Chromosome-scale assembly of Riccia sorocarpa.</title>
        <authorList>
            <person name="Paukszto L."/>
        </authorList>
    </citation>
    <scope>NUCLEOTIDE SEQUENCE [LARGE SCALE GENOMIC DNA]</scope>
    <source>
        <strain evidence="7">LP-2024</strain>
        <tissue evidence="7">Aerial parts of the thallus</tissue>
    </source>
</reference>
<dbReference type="EMBL" id="JBJQOH010000003">
    <property type="protein sequence ID" value="KAL3693589.1"/>
    <property type="molecule type" value="Genomic_DNA"/>
</dbReference>
<comment type="caution">
    <text evidence="7">The sequence shown here is derived from an EMBL/GenBank/DDBJ whole genome shotgun (WGS) entry which is preliminary data.</text>
</comment>
<dbReference type="InterPro" id="IPR002100">
    <property type="entry name" value="TF_MADSbox"/>
</dbReference>
<evidence type="ECO:0000256" key="4">
    <source>
        <dbReference type="ARBA" id="ARBA00023163"/>
    </source>
</evidence>
<evidence type="ECO:0000256" key="5">
    <source>
        <dbReference type="ARBA" id="ARBA00023242"/>
    </source>
</evidence>
<sequence length="350" mass="39545">MGRVKLNITKIDDVPRRHVTYAKGNSGLLKKAYELSVLCAADVGVIIFTPSGKPTVFCSTGGIEQLITRFANTPPYDRPKRSPEQLEKFHRAVRQLDNHREQLGVLRTQPAFGDGEVMKLRDILDKAIVERNFWEEKAKLFRGEQSPQSMDSMPQLVAVEVELKQGLGKLMQRMHEQATYSQLTNERNREISGRPQNMVESHRVVPVQQIMGILHPNEEFNSLRMDQQFTTNGPSINDIGGSPRQVTCNWSHRRSSVNGHHKLDLIARYTCETPQQVSHVSHDVVDPIPMSTTSTTSYASYDLTRVPATSDLQLESSEIFGEWVSQAGAMPLFATNGNQFDLQRLHPHNF</sequence>
<dbReference type="GO" id="GO:0003677">
    <property type="term" value="F:DNA binding"/>
    <property type="evidence" value="ECO:0007669"/>
    <property type="project" value="UniProtKB-KW"/>
</dbReference>
<dbReference type="SMART" id="SM00432">
    <property type="entry name" value="MADS"/>
    <property type="match status" value="1"/>
</dbReference>
<keyword evidence="3" id="KW-0238">DNA-binding</keyword>
<comment type="subcellular location">
    <subcellularLocation>
        <location evidence="1">Nucleus</location>
    </subcellularLocation>
</comment>
<proteinExistence type="predicted"/>
<evidence type="ECO:0000313" key="7">
    <source>
        <dbReference type="EMBL" id="KAL3693589.1"/>
    </source>
</evidence>
<dbReference type="PROSITE" id="PS50066">
    <property type="entry name" value="MADS_BOX_2"/>
    <property type="match status" value="1"/>
</dbReference>
<organism evidence="7 8">
    <name type="scientific">Riccia sorocarpa</name>
    <dbReference type="NCBI Taxonomy" id="122646"/>
    <lineage>
        <taxon>Eukaryota</taxon>
        <taxon>Viridiplantae</taxon>
        <taxon>Streptophyta</taxon>
        <taxon>Embryophyta</taxon>
        <taxon>Marchantiophyta</taxon>
        <taxon>Marchantiopsida</taxon>
        <taxon>Marchantiidae</taxon>
        <taxon>Marchantiales</taxon>
        <taxon>Ricciaceae</taxon>
        <taxon>Riccia</taxon>
    </lineage>
</organism>
<accession>A0ABD3HW74</accession>
<dbReference type="SUPFAM" id="SSF55455">
    <property type="entry name" value="SRF-like"/>
    <property type="match status" value="1"/>
</dbReference>
<evidence type="ECO:0000256" key="2">
    <source>
        <dbReference type="ARBA" id="ARBA00023015"/>
    </source>
</evidence>
<dbReference type="PANTHER" id="PTHR48019">
    <property type="entry name" value="SERUM RESPONSE FACTOR HOMOLOG"/>
    <property type="match status" value="1"/>
</dbReference>
<dbReference type="InterPro" id="IPR050142">
    <property type="entry name" value="MADS-box/MEF2_TF"/>
</dbReference>
<keyword evidence="8" id="KW-1185">Reference proteome</keyword>
<dbReference type="InterPro" id="IPR036879">
    <property type="entry name" value="TF_MADSbox_sf"/>
</dbReference>
<evidence type="ECO:0000256" key="3">
    <source>
        <dbReference type="ARBA" id="ARBA00023125"/>
    </source>
</evidence>
<dbReference type="AlphaFoldDB" id="A0ABD3HW74"/>
<gene>
    <name evidence="7" type="ORF">R1sor_007240</name>
</gene>
<keyword evidence="5" id="KW-0539">Nucleus</keyword>
<dbReference type="PRINTS" id="PR00404">
    <property type="entry name" value="MADSDOMAIN"/>
</dbReference>